<feature type="domain" description="CdaR GGDEF-like" evidence="3">
    <location>
        <begin position="135"/>
        <end position="251"/>
    </location>
</feature>
<dbReference type="Proteomes" id="UP000179734">
    <property type="component" value="Unassembled WGS sequence"/>
</dbReference>
<organism evidence="4 5">
    <name type="scientific">Mycobacterium talmoniae</name>
    <dbReference type="NCBI Taxonomy" id="1858794"/>
    <lineage>
        <taxon>Bacteria</taxon>
        <taxon>Bacillati</taxon>
        <taxon>Actinomycetota</taxon>
        <taxon>Actinomycetes</taxon>
        <taxon>Mycobacteriales</taxon>
        <taxon>Mycobacteriaceae</taxon>
        <taxon>Mycobacterium</taxon>
    </lineage>
</organism>
<evidence type="ECO:0000259" key="2">
    <source>
        <dbReference type="Pfam" id="PF13556"/>
    </source>
</evidence>
<dbReference type="PANTHER" id="PTHR33744">
    <property type="entry name" value="CARBOHYDRATE DIACID REGULATOR"/>
    <property type="match status" value="1"/>
</dbReference>
<dbReference type="InterPro" id="IPR025736">
    <property type="entry name" value="PucR_C-HTH_dom"/>
</dbReference>
<evidence type="ECO:0000256" key="1">
    <source>
        <dbReference type="ARBA" id="ARBA00006754"/>
    </source>
</evidence>
<evidence type="ECO:0000313" key="5">
    <source>
        <dbReference type="Proteomes" id="UP000179734"/>
    </source>
</evidence>
<dbReference type="EMBL" id="MLQM01000142">
    <property type="protein sequence ID" value="OHU98526.1"/>
    <property type="molecule type" value="Genomic_DNA"/>
</dbReference>
<name>A0A1S1NE88_9MYCO</name>
<protein>
    <submittedName>
        <fullName evidence="4">PucR protein</fullName>
    </submittedName>
</protein>
<dbReference type="Pfam" id="PF13556">
    <property type="entry name" value="HTH_30"/>
    <property type="match status" value="1"/>
</dbReference>
<comment type="similarity">
    <text evidence="1">Belongs to the CdaR family.</text>
</comment>
<reference evidence="4 5" key="1">
    <citation type="submission" date="2016-10" db="EMBL/GenBank/DDBJ databases">
        <title>Genome sequence of Mycobacterium talmonii.</title>
        <authorList>
            <person name="Greninger A.L."/>
            <person name="Elliott B."/>
            <person name="Vasireddy S."/>
            <person name="Vasireddy R."/>
        </authorList>
    </citation>
    <scope>NUCLEOTIDE SEQUENCE [LARGE SCALE GENOMIC DNA]</scope>
    <source>
        <strain evidence="5">NE-TNMC-100812</strain>
    </source>
</reference>
<dbReference type="InterPro" id="IPR051448">
    <property type="entry name" value="CdaR-like_regulators"/>
</dbReference>
<feature type="domain" description="PucR C-terminal helix-turn-helix" evidence="2">
    <location>
        <begin position="308"/>
        <end position="358"/>
    </location>
</feature>
<evidence type="ECO:0000313" key="4">
    <source>
        <dbReference type="EMBL" id="OHU98526.1"/>
    </source>
</evidence>
<comment type="caution">
    <text evidence="4">The sequence shown here is derived from an EMBL/GenBank/DDBJ whole genome shotgun (WGS) entry which is preliminary data.</text>
</comment>
<gene>
    <name evidence="4" type="ORF">BKN37_20570</name>
</gene>
<dbReference type="PANTHER" id="PTHR33744:SF1">
    <property type="entry name" value="DNA-BINDING TRANSCRIPTIONAL ACTIVATOR ADER"/>
    <property type="match status" value="1"/>
</dbReference>
<accession>A0A1S1NE88</accession>
<evidence type="ECO:0000259" key="3">
    <source>
        <dbReference type="Pfam" id="PF17853"/>
    </source>
</evidence>
<dbReference type="InterPro" id="IPR041522">
    <property type="entry name" value="CdaR_GGDEF"/>
</dbReference>
<dbReference type="Gene3D" id="1.10.10.2840">
    <property type="entry name" value="PucR C-terminal helix-turn-helix domain"/>
    <property type="match status" value="1"/>
</dbReference>
<keyword evidence="5" id="KW-1185">Reference proteome</keyword>
<sequence>MVGVDGVPELGPEAAAALRIVAHFDELDESAAGAEVVLRSAASLADCAVGARWASGTVIRCDANGRLDSPTELPPLHGEPTVWLDRGGPEQALDPVLLDRVRRTLRRVMARTGTAAALQIGDPALLEVVLSDNQSPAERARAIRLLGLDETREVRVLAVSAGSPAEALRVVVRELGDEPVRSVAIGADTALLCYSSEDARTLSDRLDAAIIAAFPPPLPVHVGRGPWVGIGARTTVFGAAASWQQAQRGLRFASSTHYGRRAVAYERLSVLELLADLPSERVLRHHDVARINAIAAKPAGAHDVDTTEAFCVLGSLRRTAAQLHLHHSTVAARIAHVEAAMGWDLADPIDRFTATLVLVVRRIALSSAELTGADPTNVGRSR</sequence>
<dbReference type="AlphaFoldDB" id="A0A1S1NE88"/>
<dbReference type="InterPro" id="IPR042070">
    <property type="entry name" value="PucR_C-HTH_sf"/>
</dbReference>
<proteinExistence type="inferred from homology"/>
<dbReference type="Pfam" id="PF17853">
    <property type="entry name" value="GGDEF_2"/>
    <property type="match status" value="1"/>
</dbReference>